<dbReference type="EMBL" id="BPLR01004218">
    <property type="protein sequence ID" value="GIX93236.1"/>
    <property type="molecule type" value="Genomic_DNA"/>
</dbReference>
<name>A0AAV4PC13_CAEEX</name>
<accession>A0AAV4PC13</accession>
<comment type="caution">
    <text evidence="1">The sequence shown here is derived from an EMBL/GenBank/DDBJ whole genome shotgun (WGS) entry which is preliminary data.</text>
</comment>
<proteinExistence type="predicted"/>
<sequence length="105" mass="11728">MFGQRSKETGVSCALVKEKENRWITQKGKSKPGYVEFNFFLAVPCVVHVIRGDGSVDRSTKSLLKTWGHPNLSILSAQATRRLAMTHANNTSLHRIVVRAHVQVV</sequence>
<protein>
    <submittedName>
        <fullName evidence="1">Uncharacterized protein</fullName>
    </submittedName>
</protein>
<organism evidence="1 2">
    <name type="scientific">Caerostris extrusa</name>
    <name type="common">Bark spider</name>
    <name type="synonym">Caerostris bankana</name>
    <dbReference type="NCBI Taxonomy" id="172846"/>
    <lineage>
        <taxon>Eukaryota</taxon>
        <taxon>Metazoa</taxon>
        <taxon>Ecdysozoa</taxon>
        <taxon>Arthropoda</taxon>
        <taxon>Chelicerata</taxon>
        <taxon>Arachnida</taxon>
        <taxon>Araneae</taxon>
        <taxon>Araneomorphae</taxon>
        <taxon>Entelegynae</taxon>
        <taxon>Araneoidea</taxon>
        <taxon>Araneidae</taxon>
        <taxon>Caerostris</taxon>
    </lineage>
</organism>
<gene>
    <name evidence="1" type="ORF">CEXT_553981</name>
</gene>
<evidence type="ECO:0000313" key="1">
    <source>
        <dbReference type="EMBL" id="GIX93236.1"/>
    </source>
</evidence>
<keyword evidence="2" id="KW-1185">Reference proteome</keyword>
<evidence type="ECO:0000313" key="2">
    <source>
        <dbReference type="Proteomes" id="UP001054945"/>
    </source>
</evidence>
<reference evidence="1 2" key="1">
    <citation type="submission" date="2021-06" db="EMBL/GenBank/DDBJ databases">
        <title>Caerostris extrusa draft genome.</title>
        <authorList>
            <person name="Kono N."/>
            <person name="Arakawa K."/>
        </authorList>
    </citation>
    <scope>NUCLEOTIDE SEQUENCE [LARGE SCALE GENOMIC DNA]</scope>
</reference>
<dbReference type="AlphaFoldDB" id="A0AAV4PC13"/>
<dbReference type="Proteomes" id="UP001054945">
    <property type="component" value="Unassembled WGS sequence"/>
</dbReference>